<proteinExistence type="predicted"/>
<keyword evidence="2" id="KW-1185">Reference proteome</keyword>
<protein>
    <submittedName>
        <fullName evidence="1">Uncharacterized protein</fullName>
    </submittedName>
</protein>
<evidence type="ECO:0000313" key="2">
    <source>
        <dbReference type="Proteomes" id="UP000828941"/>
    </source>
</evidence>
<evidence type="ECO:0000313" key="1">
    <source>
        <dbReference type="EMBL" id="KAI4332209.1"/>
    </source>
</evidence>
<comment type="caution">
    <text evidence="1">The sequence shown here is derived from an EMBL/GenBank/DDBJ whole genome shotgun (WGS) entry which is preliminary data.</text>
</comment>
<gene>
    <name evidence="1" type="ORF">L6164_017137</name>
</gene>
<sequence>MNSTSSPHVIQMTTVRSARYRRPLLNFLPGDNRVHREIYIKVCKPLYDLALQGNWKNVSPILEKNPELRKAAITKGWKAILHVAAGTHHVHFVQELVRLMDKDELELQDYNGNTALFSAATTGNLQIAEILVKKNVSLPTIRGKESVFPVQLAALQGQSGMAKYLYEKSSEEFGEEDYKKLFLACIKNGIYDLALEMSKTKRSLAFTQDEEEQTGLRILARKKFAKLCATQTTILQLVNHLWEVILTGEDSEEEIRIIIRDPLFEAAKVGNFEFIAQILSTYHQADMMWELDDGDKSIIHIAVLHRHTKIFNLIHEIGSIKDVIVTFEDPDSNNLLHCAAELAPQEQLNLISGAAFQMMHELMWFEEVKKVMQPSYIDKKNSDGLTPRELFSIKHEDLLKKAESWMERTADSCMLVSTVIATGVLSALFSIPGGDNDDGIPHYLKKRAFLVFAVSDATALIFAATSTVIFLSIRISRYAENDFLWSLPRKLMLGLLTLLISISSMMVAFSTALIITYYHGLKLVPGLISAFSSLPILLFGLLQYPLWCDILYSAYSFRYQFRSSNHKLYKKIESIKIMAM</sequence>
<reference evidence="1 2" key="1">
    <citation type="journal article" date="2022" name="DNA Res.">
        <title>Chromosomal-level genome assembly of the orchid tree Bauhinia variegata (Leguminosae; Cercidoideae) supports the allotetraploid origin hypothesis of Bauhinia.</title>
        <authorList>
            <person name="Zhong Y."/>
            <person name="Chen Y."/>
            <person name="Zheng D."/>
            <person name="Pang J."/>
            <person name="Liu Y."/>
            <person name="Luo S."/>
            <person name="Meng S."/>
            <person name="Qian L."/>
            <person name="Wei D."/>
            <person name="Dai S."/>
            <person name="Zhou R."/>
        </authorList>
    </citation>
    <scope>NUCLEOTIDE SEQUENCE [LARGE SCALE GENOMIC DNA]</scope>
    <source>
        <strain evidence="1">BV-YZ2020</strain>
    </source>
</reference>
<organism evidence="1 2">
    <name type="scientific">Bauhinia variegata</name>
    <name type="common">Purple orchid tree</name>
    <name type="synonym">Phanera variegata</name>
    <dbReference type="NCBI Taxonomy" id="167791"/>
    <lineage>
        <taxon>Eukaryota</taxon>
        <taxon>Viridiplantae</taxon>
        <taxon>Streptophyta</taxon>
        <taxon>Embryophyta</taxon>
        <taxon>Tracheophyta</taxon>
        <taxon>Spermatophyta</taxon>
        <taxon>Magnoliopsida</taxon>
        <taxon>eudicotyledons</taxon>
        <taxon>Gunneridae</taxon>
        <taxon>Pentapetalae</taxon>
        <taxon>rosids</taxon>
        <taxon>fabids</taxon>
        <taxon>Fabales</taxon>
        <taxon>Fabaceae</taxon>
        <taxon>Cercidoideae</taxon>
        <taxon>Cercideae</taxon>
        <taxon>Bauhiniinae</taxon>
        <taxon>Bauhinia</taxon>
    </lineage>
</organism>
<dbReference type="Proteomes" id="UP000828941">
    <property type="component" value="Chromosome 7"/>
</dbReference>
<dbReference type="EMBL" id="CM039432">
    <property type="protein sequence ID" value="KAI4332209.1"/>
    <property type="molecule type" value="Genomic_DNA"/>
</dbReference>
<name>A0ACB9N8Y0_BAUVA</name>
<accession>A0ACB9N8Y0</accession>